<gene>
    <name evidence="1" type="ORF">MNBD_GAMMA05-1301</name>
</gene>
<dbReference type="Gene3D" id="1.25.40.920">
    <property type="entry name" value="TRAP transporter T-component"/>
    <property type="match status" value="1"/>
</dbReference>
<organism evidence="1">
    <name type="scientific">hydrothermal vent metagenome</name>
    <dbReference type="NCBI Taxonomy" id="652676"/>
    <lineage>
        <taxon>unclassified sequences</taxon>
        <taxon>metagenomes</taxon>
        <taxon>ecological metagenomes</taxon>
    </lineage>
</organism>
<accession>A0A3B0XDP2</accession>
<reference evidence="1" key="1">
    <citation type="submission" date="2018-06" db="EMBL/GenBank/DDBJ databases">
        <authorList>
            <person name="Zhirakovskaya E."/>
        </authorList>
    </citation>
    <scope>NUCLEOTIDE SEQUENCE</scope>
</reference>
<dbReference type="InterPro" id="IPR038537">
    <property type="entry name" value="TatT_sf"/>
</dbReference>
<sequence>MQRLLPIKLFITALTLFTLSACSMNKMVVNMSLPMIEGGIEAMNQEPDLQLAEDSMPANISMLNGMIHLDPENIQLHVYAAQAYYGLSYGFNEDTRRKRADTFYLRGLKHGLTALELDGLKDVKQLSNNELEQKLQKLDKDDVPALFWTASNWAKWIDLNRDDPASLIQLSKPTAMMQRIIELDDTFYYGGAHMYFGVYYGARAPMFGGDFKKSRQHFDRARVINNDKLLIVDLLQAQYLSRQMYDQNDFHTRLTRVIDAPEDIYPELTLLNQIAKRKARLLIKQEGKWF</sequence>
<dbReference type="InterPro" id="IPR031823">
    <property type="entry name" value="TatT"/>
</dbReference>
<name>A0A3B0XDP2_9ZZZZ</name>
<dbReference type="PROSITE" id="PS51257">
    <property type="entry name" value="PROKAR_LIPOPROTEIN"/>
    <property type="match status" value="1"/>
</dbReference>
<dbReference type="EMBL" id="UOFE01000043">
    <property type="protein sequence ID" value="VAW54716.1"/>
    <property type="molecule type" value="Genomic_DNA"/>
</dbReference>
<dbReference type="Pfam" id="PF16811">
    <property type="entry name" value="TAtT"/>
    <property type="match status" value="1"/>
</dbReference>
<dbReference type="AlphaFoldDB" id="A0A3B0XDP2"/>
<protein>
    <recommendedName>
        <fullName evidence="2">Lipoprotein</fullName>
    </recommendedName>
</protein>
<evidence type="ECO:0000313" key="1">
    <source>
        <dbReference type="EMBL" id="VAW54716.1"/>
    </source>
</evidence>
<evidence type="ECO:0008006" key="2">
    <source>
        <dbReference type="Google" id="ProtNLM"/>
    </source>
</evidence>
<proteinExistence type="predicted"/>